<dbReference type="RefSeq" id="WP_103926071.1">
    <property type="nucleotide sequence ID" value="NZ_BBFN01000034.1"/>
</dbReference>
<gene>
    <name evidence="1" type="ORF">SAMN03080598_03468</name>
</gene>
<sequence>MLNISKKNLFPLIFLLGLETISFPSIGQTYYAFAYYTEDQNMACGNAKIALSKEVELKSPSPSEFQRQLQKDLYKQYPQDNISNRFAVLVHPRQSLIVYSFQIQPDRSWGNCISNGLGHIVANTMKEAEDIYRD</sequence>
<name>A0A1H5ZDL0_9BACT</name>
<organism evidence="1 2">
    <name type="scientific">Algoriphagus boritolerans DSM 17298 = JCM 18970</name>
    <dbReference type="NCBI Taxonomy" id="1120964"/>
    <lineage>
        <taxon>Bacteria</taxon>
        <taxon>Pseudomonadati</taxon>
        <taxon>Bacteroidota</taxon>
        <taxon>Cytophagia</taxon>
        <taxon>Cytophagales</taxon>
        <taxon>Cyclobacteriaceae</taxon>
        <taxon>Algoriphagus</taxon>
    </lineage>
</organism>
<dbReference type="Proteomes" id="UP000236736">
    <property type="component" value="Unassembled WGS sequence"/>
</dbReference>
<evidence type="ECO:0000313" key="1">
    <source>
        <dbReference type="EMBL" id="SEG34498.1"/>
    </source>
</evidence>
<keyword evidence="2" id="KW-1185">Reference proteome</keyword>
<accession>A0A1H5ZDL0</accession>
<evidence type="ECO:0000313" key="2">
    <source>
        <dbReference type="Proteomes" id="UP000236736"/>
    </source>
</evidence>
<reference evidence="2" key="1">
    <citation type="submission" date="2016-10" db="EMBL/GenBank/DDBJ databases">
        <authorList>
            <person name="Varghese N."/>
            <person name="Submissions S."/>
        </authorList>
    </citation>
    <scope>NUCLEOTIDE SEQUENCE [LARGE SCALE GENOMIC DNA]</scope>
    <source>
        <strain evidence="2">DSM 17298</strain>
    </source>
</reference>
<proteinExistence type="predicted"/>
<dbReference type="EMBL" id="FNVR01000026">
    <property type="protein sequence ID" value="SEG34498.1"/>
    <property type="molecule type" value="Genomic_DNA"/>
</dbReference>
<protein>
    <submittedName>
        <fullName evidence="1">Uncharacterized protein</fullName>
    </submittedName>
</protein>
<dbReference type="OrthoDB" id="9913053at2"/>
<dbReference type="STRING" id="1120964.GCA_001313265_05579"/>
<dbReference type="AlphaFoldDB" id="A0A1H5ZDL0"/>